<dbReference type="GO" id="GO:0022857">
    <property type="term" value="F:transmembrane transporter activity"/>
    <property type="evidence" value="ECO:0007669"/>
    <property type="project" value="InterPro"/>
</dbReference>
<gene>
    <name evidence="5" type="ORF">B4U80_01511</name>
</gene>
<evidence type="ECO:0000313" key="6">
    <source>
        <dbReference type="Proteomes" id="UP000288716"/>
    </source>
</evidence>
<reference evidence="5 6" key="1">
    <citation type="journal article" date="2018" name="Gigascience">
        <title>Genomes of trombidid mites reveal novel predicted allergens and laterally-transferred genes associated with secondary metabolism.</title>
        <authorList>
            <person name="Dong X."/>
            <person name="Chaisiri K."/>
            <person name="Xia D."/>
            <person name="Armstrong S.D."/>
            <person name="Fang Y."/>
            <person name="Donnelly M.J."/>
            <person name="Kadowaki T."/>
            <person name="McGarry J.W."/>
            <person name="Darby A.C."/>
            <person name="Makepeace B.L."/>
        </authorList>
    </citation>
    <scope>NUCLEOTIDE SEQUENCE [LARGE SCALE GENOMIC DNA]</scope>
    <source>
        <strain evidence="5">UoL-UT</strain>
    </source>
</reference>
<feature type="transmembrane region" description="Helical" evidence="4">
    <location>
        <begin position="12"/>
        <end position="34"/>
    </location>
</feature>
<evidence type="ECO:0000256" key="3">
    <source>
        <dbReference type="ARBA" id="ARBA00023136"/>
    </source>
</evidence>
<protein>
    <submittedName>
        <fullName evidence="5">Sodium-dependent glucose transporter 1-like protein</fullName>
    </submittedName>
</protein>
<evidence type="ECO:0000256" key="1">
    <source>
        <dbReference type="ARBA" id="ARBA00022692"/>
    </source>
</evidence>
<feature type="transmembrane region" description="Helical" evidence="4">
    <location>
        <begin position="103"/>
        <end position="123"/>
    </location>
</feature>
<dbReference type="AlphaFoldDB" id="A0A443SG82"/>
<keyword evidence="1 4" id="KW-0812">Transmembrane</keyword>
<feature type="transmembrane region" description="Helical" evidence="4">
    <location>
        <begin position="176"/>
        <end position="200"/>
    </location>
</feature>
<organism evidence="5 6">
    <name type="scientific">Leptotrombidium deliense</name>
    <dbReference type="NCBI Taxonomy" id="299467"/>
    <lineage>
        <taxon>Eukaryota</taxon>
        <taxon>Metazoa</taxon>
        <taxon>Ecdysozoa</taxon>
        <taxon>Arthropoda</taxon>
        <taxon>Chelicerata</taxon>
        <taxon>Arachnida</taxon>
        <taxon>Acari</taxon>
        <taxon>Acariformes</taxon>
        <taxon>Trombidiformes</taxon>
        <taxon>Prostigmata</taxon>
        <taxon>Anystina</taxon>
        <taxon>Parasitengona</taxon>
        <taxon>Trombiculoidea</taxon>
        <taxon>Trombiculidae</taxon>
        <taxon>Leptotrombidium</taxon>
    </lineage>
</organism>
<name>A0A443SG82_9ACAR</name>
<dbReference type="OrthoDB" id="6365769at2759"/>
<feature type="transmembrane region" description="Helical" evidence="4">
    <location>
        <begin position="226"/>
        <end position="254"/>
    </location>
</feature>
<dbReference type="InterPro" id="IPR036259">
    <property type="entry name" value="MFS_trans_sf"/>
</dbReference>
<evidence type="ECO:0000256" key="4">
    <source>
        <dbReference type="SAM" id="Phobius"/>
    </source>
</evidence>
<feature type="transmembrane region" description="Helical" evidence="4">
    <location>
        <begin position="266"/>
        <end position="284"/>
    </location>
</feature>
<evidence type="ECO:0000313" key="5">
    <source>
        <dbReference type="EMBL" id="RWS26537.1"/>
    </source>
</evidence>
<dbReference type="Gene3D" id="1.20.1250.20">
    <property type="entry name" value="MFS general substrate transporter like domains"/>
    <property type="match status" value="2"/>
</dbReference>
<feature type="transmembrane region" description="Helical" evidence="4">
    <location>
        <begin position="80"/>
        <end position="97"/>
    </location>
</feature>
<dbReference type="InterPro" id="IPR011701">
    <property type="entry name" value="MFS"/>
</dbReference>
<feature type="transmembrane region" description="Helical" evidence="4">
    <location>
        <begin position="383"/>
        <end position="406"/>
    </location>
</feature>
<dbReference type="PANTHER" id="PTHR23121:SF9">
    <property type="entry name" value="SODIUM-DEPENDENT GLUCOSE TRANSPORTER 1"/>
    <property type="match status" value="1"/>
</dbReference>
<keyword evidence="3 4" id="KW-0472">Membrane</keyword>
<dbReference type="VEuPathDB" id="VectorBase:LDEU005503"/>
<dbReference type="Proteomes" id="UP000288716">
    <property type="component" value="Unassembled WGS sequence"/>
</dbReference>
<feature type="transmembrane region" description="Helical" evidence="4">
    <location>
        <begin position="321"/>
        <end position="344"/>
    </location>
</feature>
<accession>A0A443SG82</accession>
<evidence type="ECO:0000256" key="2">
    <source>
        <dbReference type="ARBA" id="ARBA00022989"/>
    </source>
</evidence>
<keyword evidence="5" id="KW-0813">Transport</keyword>
<dbReference type="EMBL" id="NCKV01002671">
    <property type="protein sequence ID" value="RWS26537.1"/>
    <property type="molecule type" value="Genomic_DNA"/>
</dbReference>
<feature type="transmembrane region" description="Helical" evidence="4">
    <location>
        <begin position="296"/>
        <end position="315"/>
    </location>
</feature>
<feature type="transmembrane region" description="Helical" evidence="4">
    <location>
        <begin position="356"/>
        <end position="377"/>
    </location>
</feature>
<feature type="transmembrane region" description="Helical" evidence="4">
    <location>
        <begin position="135"/>
        <end position="156"/>
    </location>
</feature>
<dbReference type="SUPFAM" id="SSF103473">
    <property type="entry name" value="MFS general substrate transporter"/>
    <property type="match status" value="1"/>
</dbReference>
<keyword evidence="2 4" id="KW-1133">Transmembrane helix</keyword>
<dbReference type="Pfam" id="PF07690">
    <property type="entry name" value="MFS_1"/>
    <property type="match status" value="1"/>
</dbReference>
<proteinExistence type="predicted"/>
<keyword evidence="5" id="KW-0762">Sugar transport</keyword>
<feature type="transmembrane region" description="Helical" evidence="4">
    <location>
        <begin position="54"/>
        <end position="73"/>
    </location>
</feature>
<keyword evidence="6" id="KW-1185">Reference proteome</keyword>
<dbReference type="PANTHER" id="PTHR23121">
    <property type="entry name" value="SODIUM-DEPENDENT GLUCOSE TRANSPORTER 1"/>
    <property type="match status" value="1"/>
</dbReference>
<comment type="caution">
    <text evidence="5">The sequence shown here is derived from an EMBL/GenBank/DDBJ whole genome shotgun (WGS) entry which is preliminary data.</text>
</comment>
<sequence length="410" mass="45450">MSILTEIKNNKLSFLKTVLGSLMYLVIGLSMAIPGPTLLDLQIAVNCSLEQISYLLPSRACGYVIGSFAGGFIPKNTDKQPFIVICITAVAILLGLLPWNTNLWVLIANGALIGINVFILHLWGKKSPPFIQFAYFFYGLGAFIAPLLAEPFLLPVKFDDKNSTKVHVYTREDLKIHFPYAMVSMYSTTVVIIFSIIYCLNRETKAHSSLAEKKSDDCKKSKKTKIFAVLVAAFFIKIYFGIAISFGSFLAAFAVKCKLNLLKSTAAMLTSAFWGTFTLFRIPVTLAMNFIGIRNLIIFELFLMFCASIPLQLFGESNVTILWIAVVIMGCSLSSVFALVLGYLQQHIKLTNAVLSLFLISACVGEFLFPTILAKFIDQKPNVFTIICSVCTVSSSFVFVLLELVCRKLR</sequence>